<evidence type="ECO:0000256" key="4">
    <source>
        <dbReference type="ARBA" id="ARBA00022475"/>
    </source>
</evidence>
<evidence type="ECO:0000256" key="9">
    <source>
        <dbReference type="ARBA" id="ARBA00022989"/>
    </source>
</evidence>
<evidence type="ECO:0000256" key="6">
    <source>
        <dbReference type="ARBA" id="ARBA00022538"/>
    </source>
</evidence>
<evidence type="ECO:0000256" key="3">
    <source>
        <dbReference type="ARBA" id="ARBA00022448"/>
    </source>
</evidence>
<dbReference type="OrthoDB" id="111943at2157"/>
<feature type="transmembrane region" description="Helical" evidence="12">
    <location>
        <begin position="139"/>
        <end position="163"/>
    </location>
</feature>
<keyword evidence="4" id="KW-1003">Cell membrane</keyword>
<evidence type="ECO:0000256" key="5">
    <source>
        <dbReference type="ARBA" id="ARBA00022519"/>
    </source>
</evidence>
<comment type="similarity">
    <text evidence="2">Belongs to the TrkH potassium transport family.</text>
</comment>
<feature type="transmembrane region" description="Helical" evidence="12">
    <location>
        <begin position="183"/>
        <end position="202"/>
    </location>
</feature>
<evidence type="ECO:0000256" key="7">
    <source>
        <dbReference type="ARBA" id="ARBA00022692"/>
    </source>
</evidence>
<feature type="transmembrane region" description="Helical" evidence="12">
    <location>
        <begin position="405"/>
        <end position="425"/>
    </location>
</feature>
<comment type="subcellular location">
    <subcellularLocation>
        <location evidence="1">Cell inner membrane</location>
        <topology evidence="1">Multi-pass membrane protein</topology>
    </subcellularLocation>
</comment>
<keyword evidence="11 12" id="KW-0472">Membrane</keyword>
<dbReference type="PANTHER" id="PTHR32024">
    <property type="entry name" value="TRK SYSTEM POTASSIUM UPTAKE PROTEIN TRKG-RELATED"/>
    <property type="match status" value="1"/>
</dbReference>
<keyword evidence="14" id="KW-1185">Reference proteome</keyword>
<keyword evidence="6" id="KW-0633">Potassium transport</keyword>
<keyword evidence="9 12" id="KW-1133">Transmembrane helix</keyword>
<feature type="transmembrane region" description="Helical" evidence="12">
    <location>
        <begin position="40"/>
        <end position="59"/>
    </location>
</feature>
<feature type="transmembrane region" description="Helical" evidence="12">
    <location>
        <begin position="71"/>
        <end position="91"/>
    </location>
</feature>
<feature type="transmembrane region" description="Helical" evidence="12">
    <location>
        <begin position="344"/>
        <end position="369"/>
    </location>
</feature>
<dbReference type="InterPro" id="IPR003445">
    <property type="entry name" value="Cat_transpt"/>
</dbReference>
<feature type="transmembrane region" description="Helical" evidence="12">
    <location>
        <begin position="476"/>
        <end position="496"/>
    </location>
</feature>
<dbReference type="GO" id="GO:0005886">
    <property type="term" value="C:plasma membrane"/>
    <property type="evidence" value="ECO:0007669"/>
    <property type="project" value="UniProtKB-SubCell"/>
</dbReference>
<evidence type="ECO:0000256" key="12">
    <source>
        <dbReference type="SAM" id="Phobius"/>
    </source>
</evidence>
<name>A0A1H1J5A5_NATTX</name>
<dbReference type="Pfam" id="PF02386">
    <property type="entry name" value="TrkH"/>
    <property type="match status" value="1"/>
</dbReference>
<dbReference type="GO" id="GO:0015379">
    <property type="term" value="F:potassium:chloride symporter activity"/>
    <property type="evidence" value="ECO:0007669"/>
    <property type="project" value="InterPro"/>
</dbReference>
<proteinExistence type="inferred from homology"/>
<dbReference type="Proteomes" id="UP000198848">
    <property type="component" value="Unassembled WGS sequence"/>
</dbReference>
<evidence type="ECO:0000256" key="11">
    <source>
        <dbReference type="ARBA" id="ARBA00023136"/>
    </source>
</evidence>
<evidence type="ECO:0000256" key="2">
    <source>
        <dbReference type="ARBA" id="ARBA00009137"/>
    </source>
</evidence>
<evidence type="ECO:0000256" key="1">
    <source>
        <dbReference type="ARBA" id="ARBA00004429"/>
    </source>
</evidence>
<feature type="transmembrane region" description="Helical" evidence="12">
    <location>
        <begin position="279"/>
        <end position="300"/>
    </location>
</feature>
<dbReference type="PIRSF" id="PIRSF006247">
    <property type="entry name" value="TrkH"/>
    <property type="match status" value="1"/>
</dbReference>
<accession>A0A1H1J5A5</accession>
<dbReference type="InterPro" id="IPR004772">
    <property type="entry name" value="TrkH"/>
</dbReference>
<gene>
    <name evidence="13" type="ORF">SAMN04489842_4153</name>
</gene>
<evidence type="ECO:0000256" key="10">
    <source>
        <dbReference type="ARBA" id="ARBA00023065"/>
    </source>
</evidence>
<evidence type="ECO:0000313" key="14">
    <source>
        <dbReference type="Proteomes" id="UP000198848"/>
    </source>
</evidence>
<keyword evidence="8" id="KW-0630">Potassium</keyword>
<dbReference type="EMBL" id="FNLC01000008">
    <property type="protein sequence ID" value="SDR45109.1"/>
    <property type="molecule type" value="Genomic_DNA"/>
</dbReference>
<dbReference type="STRING" id="1095778.SAMN04489842_4153"/>
<dbReference type="AlphaFoldDB" id="A0A1H1J5A5"/>
<keyword evidence="10" id="KW-0406">Ion transport</keyword>
<feature type="transmembrane region" description="Helical" evidence="12">
    <location>
        <begin position="244"/>
        <end position="267"/>
    </location>
</feature>
<keyword evidence="5" id="KW-0997">Cell inner membrane</keyword>
<feature type="transmembrane region" description="Helical" evidence="12">
    <location>
        <begin position="12"/>
        <end position="34"/>
    </location>
</feature>
<reference evidence="14" key="1">
    <citation type="submission" date="2016-10" db="EMBL/GenBank/DDBJ databases">
        <authorList>
            <person name="Varghese N."/>
            <person name="Submissions S."/>
        </authorList>
    </citation>
    <scope>NUCLEOTIDE SEQUENCE [LARGE SCALE GENOMIC DNA]</scope>
    <source>
        <strain evidence="14">DSM 24767</strain>
    </source>
</reference>
<keyword evidence="3" id="KW-0813">Transport</keyword>
<sequence length="503" mass="55261">MRIRVAWRYSLHLTGIVLKWLALPLCFPLVLAIYYGESVLPFLVTIAVTLALGLGFERLESDGRLGPREAFLMVSLTWLLVALVGAIPFVVAGQGTIAHPINAAFEAMSGLTTTGATVLRDFDEHARSIMMWRQLIQWLGGLGILILVTAIFSQLSVAGAQLMETETQYDNVNKLTPHVEDTARLILKLYTGLTAIAVTVLYSLHLLGFAPNMTLYNAVAHAFTSVATAGFSPEPLSLEAFEPIVQWAVMPFMILGSTSFVLMYFVLKGNLDRLRNSEEFRFYIGTIVVFAGLVFTILTLEGNPTGNGLHDTVRQSVFNVVSIITTTGYANADFNEWSPFAKHLLFMCMFLGGMAGSTTCSIKSLRWLVIAKAFRRNLFTAFRPEAIRPIRLSGQPVDEETIRDIYSYTLVAIVGVFLVTVVIVVDGARTGLYNGGAFGEFEAIGAAASTFLNIGPAFGPAGPYGTYDVFHWTTKVVMVVVMWVGRIEIIPVLVLLTPEFWRS</sequence>
<dbReference type="RefSeq" id="WP_090386243.1">
    <property type="nucleotide sequence ID" value="NZ_FNLC01000008.1"/>
</dbReference>
<organism evidence="13 14">
    <name type="scientific">Natronobacterium texcoconense</name>
    <dbReference type="NCBI Taxonomy" id="1095778"/>
    <lineage>
        <taxon>Archaea</taxon>
        <taxon>Methanobacteriati</taxon>
        <taxon>Methanobacteriota</taxon>
        <taxon>Stenosarchaea group</taxon>
        <taxon>Halobacteria</taxon>
        <taxon>Halobacteriales</taxon>
        <taxon>Natrialbaceae</taxon>
        <taxon>Natronobacterium</taxon>
    </lineage>
</organism>
<evidence type="ECO:0000256" key="8">
    <source>
        <dbReference type="ARBA" id="ARBA00022958"/>
    </source>
</evidence>
<protein>
    <submittedName>
        <fullName evidence="13">Trk system potassium uptake protein TrkH</fullName>
    </submittedName>
</protein>
<dbReference type="PANTHER" id="PTHR32024:SF2">
    <property type="entry name" value="TRK SYSTEM POTASSIUM UPTAKE PROTEIN TRKG-RELATED"/>
    <property type="match status" value="1"/>
</dbReference>
<keyword evidence="7 12" id="KW-0812">Transmembrane</keyword>
<evidence type="ECO:0000313" key="13">
    <source>
        <dbReference type="EMBL" id="SDR45109.1"/>
    </source>
</evidence>